<dbReference type="InterPro" id="IPR020094">
    <property type="entry name" value="TruA/RsuA/RluB/E/F_N"/>
</dbReference>
<dbReference type="EC" id="5.4.99.12" evidence="4"/>
<protein>
    <recommendedName>
        <fullName evidence="4">tRNA pseudouridine synthase A</fullName>
        <ecNumber evidence="4">5.4.99.12</ecNumber>
    </recommendedName>
    <alternativeName>
        <fullName evidence="4">tRNA pseudouridine(38-40) synthase</fullName>
    </alternativeName>
    <alternativeName>
        <fullName evidence="4">tRNA pseudouridylate synthase I</fullName>
    </alternativeName>
    <alternativeName>
        <fullName evidence="4">tRNA-uridine isomerase I</fullName>
    </alternativeName>
</protein>
<dbReference type="EMBL" id="JWTB01000031">
    <property type="protein sequence ID" value="KIC65519.1"/>
    <property type="molecule type" value="Genomic_DNA"/>
</dbReference>
<sequence length="304" mass="33468">MNHQKPAAPVPGGGGFLRIRLDLSYDGGPFSGWAVQPGLRTVQGVLEEAIALLVRRQVRVTVAGRTDAGVHARGQVVHLDLTEAEWQSMPRGHELDPAVAMLRRLRGALNRALGDLPGAVEIHAASLAPEGFDARFSALWRRYSYRIADGPALWDPLERYFTLWHKNALDVDLLNKGASQLLGLQNFLSFCKPREGATTVRELQRFEFRRGEDGAIVATVQADAFCHNMVRALIGSALYVGEGTVPPGWLYERLLLQKRDAKSVLAAPHPLVLEEVAYPSDSELLARAEQTRALREHQPPSIAP</sequence>
<comment type="caution">
    <text evidence="9">The sequence shown here is derived from an EMBL/GenBank/DDBJ whole genome shotgun (WGS) entry which is preliminary data.</text>
</comment>
<comment type="caution">
    <text evidence="4">Lacks conserved residue(s) required for the propagation of feature annotation.</text>
</comment>
<evidence type="ECO:0000313" key="10">
    <source>
        <dbReference type="Proteomes" id="UP000031196"/>
    </source>
</evidence>
<evidence type="ECO:0000256" key="1">
    <source>
        <dbReference type="ARBA" id="ARBA00009375"/>
    </source>
</evidence>
<dbReference type="RefSeq" id="WP_043454642.1">
    <property type="nucleotide sequence ID" value="NZ_JBFBKS010000001.1"/>
</dbReference>
<comment type="function">
    <text evidence="4">Formation of pseudouridine at positions 38, 39 and 40 in the anticodon stem and loop of transfer RNAs.</text>
</comment>
<dbReference type="PANTHER" id="PTHR11142">
    <property type="entry name" value="PSEUDOURIDYLATE SYNTHASE"/>
    <property type="match status" value="1"/>
</dbReference>
<keyword evidence="3 4" id="KW-0413">Isomerase</keyword>
<feature type="domain" description="Pseudouridine synthase I TruA alpha/beta" evidence="8">
    <location>
        <begin position="178"/>
        <end position="279"/>
    </location>
</feature>
<dbReference type="PIRSF" id="PIRSF001430">
    <property type="entry name" value="tRNA_psdUrid_synth"/>
    <property type="match status" value="1"/>
</dbReference>
<dbReference type="NCBIfam" id="TIGR00071">
    <property type="entry name" value="hisT_truA"/>
    <property type="match status" value="1"/>
</dbReference>
<evidence type="ECO:0000313" key="9">
    <source>
        <dbReference type="EMBL" id="KIC65519.1"/>
    </source>
</evidence>
<evidence type="ECO:0000256" key="7">
    <source>
        <dbReference type="RuleBase" id="RU003792"/>
    </source>
</evidence>
<dbReference type="InterPro" id="IPR020095">
    <property type="entry name" value="PsdUridine_synth_TruA_C"/>
</dbReference>
<dbReference type="GO" id="GO:0031119">
    <property type="term" value="P:tRNA pseudouridine synthesis"/>
    <property type="evidence" value="ECO:0007669"/>
    <property type="project" value="UniProtKB-UniRule"/>
</dbReference>
<name>A0A0B4CWF5_PSEPS</name>
<dbReference type="Gene3D" id="3.30.70.580">
    <property type="entry name" value="Pseudouridine synthase I, catalytic domain, N-terminal subdomain"/>
    <property type="match status" value="1"/>
</dbReference>
<dbReference type="OrthoDB" id="9811823at2"/>
<keyword evidence="2 4" id="KW-0819">tRNA processing</keyword>
<comment type="subunit">
    <text evidence="4">Homodimer.</text>
</comment>
<proteinExistence type="inferred from homology"/>
<evidence type="ECO:0000256" key="5">
    <source>
        <dbReference type="PIRSR" id="PIRSR001430-1"/>
    </source>
</evidence>
<dbReference type="GO" id="GO:0003723">
    <property type="term" value="F:RNA binding"/>
    <property type="evidence" value="ECO:0007669"/>
    <property type="project" value="InterPro"/>
</dbReference>
<dbReference type="InterPro" id="IPR020097">
    <property type="entry name" value="PsdUridine_synth_TruA_a/b_dom"/>
</dbReference>
<dbReference type="Pfam" id="PF01416">
    <property type="entry name" value="PseudoU_synth_1"/>
    <property type="match status" value="1"/>
</dbReference>
<dbReference type="Gene3D" id="3.30.70.660">
    <property type="entry name" value="Pseudouridine synthase I, catalytic domain, C-terminal subdomain"/>
    <property type="match status" value="1"/>
</dbReference>
<dbReference type="InterPro" id="IPR020103">
    <property type="entry name" value="PsdUridine_synth_cat_dom_sf"/>
</dbReference>
<evidence type="ECO:0000256" key="2">
    <source>
        <dbReference type="ARBA" id="ARBA00022694"/>
    </source>
</evidence>
<dbReference type="AlphaFoldDB" id="A0A0B4CWF5"/>
<dbReference type="PANTHER" id="PTHR11142:SF0">
    <property type="entry name" value="TRNA PSEUDOURIDINE SYNTHASE-LIKE 1"/>
    <property type="match status" value="1"/>
</dbReference>
<evidence type="ECO:0000259" key="8">
    <source>
        <dbReference type="Pfam" id="PF01416"/>
    </source>
</evidence>
<evidence type="ECO:0000256" key="3">
    <source>
        <dbReference type="ARBA" id="ARBA00023235"/>
    </source>
</evidence>
<dbReference type="SUPFAM" id="SSF55120">
    <property type="entry name" value="Pseudouridine synthase"/>
    <property type="match status" value="1"/>
</dbReference>
<organism evidence="9 10">
    <name type="scientific">Pseudarthrobacter phenanthrenivorans</name>
    <name type="common">Arthrobacter phenanthrenivorans</name>
    <dbReference type="NCBI Taxonomy" id="361575"/>
    <lineage>
        <taxon>Bacteria</taxon>
        <taxon>Bacillati</taxon>
        <taxon>Actinomycetota</taxon>
        <taxon>Actinomycetes</taxon>
        <taxon>Micrococcales</taxon>
        <taxon>Micrococcaceae</taxon>
        <taxon>Pseudarthrobacter</taxon>
    </lineage>
</organism>
<dbReference type="InterPro" id="IPR001406">
    <property type="entry name" value="PsdUridine_synth_TruA"/>
</dbReference>
<dbReference type="CDD" id="cd02570">
    <property type="entry name" value="PseudoU_synth_EcTruA"/>
    <property type="match status" value="1"/>
</dbReference>
<comment type="similarity">
    <text evidence="1 4 7">Belongs to the tRNA pseudouridine synthase TruA family.</text>
</comment>
<gene>
    <name evidence="4" type="primary">truA</name>
    <name evidence="9" type="ORF">RM50_15770</name>
</gene>
<dbReference type="Proteomes" id="UP000031196">
    <property type="component" value="Unassembled WGS sequence"/>
</dbReference>
<dbReference type="GO" id="GO:0160147">
    <property type="term" value="F:tRNA pseudouridine(38-40) synthase activity"/>
    <property type="evidence" value="ECO:0007669"/>
    <property type="project" value="UniProtKB-EC"/>
</dbReference>
<comment type="catalytic activity">
    <reaction evidence="4 7">
        <text>uridine(38/39/40) in tRNA = pseudouridine(38/39/40) in tRNA</text>
        <dbReference type="Rhea" id="RHEA:22376"/>
        <dbReference type="Rhea" id="RHEA-COMP:10085"/>
        <dbReference type="Rhea" id="RHEA-COMP:10087"/>
        <dbReference type="ChEBI" id="CHEBI:65314"/>
        <dbReference type="ChEBI" id="CHEBI:65315"/>
        <dbReference type="EC" id="5.4.99.12"/>
    </reaction>
</comment>
<reference evidence="9 10" key="1">
    <citation type="submission" date="2014-12" db="EMBL/GenBank/DDBJ databases">
        <title>Genome sequencing of Arthrobacter phenanthrenivorans SWC37.</title>
        <authorList>
            <person name="Tan P.W."/>
            <person name="Chan K.-G."/>
        </authorList>
    </citation>
    <scope>NUCLEOTIDE SEQUENCE [LARGE SCALE GENOMIC DNA]</scope>
    <source>
        <strain evidence="9 10">SWC37</strain>
    </source>
</reference>
<feature type="active site" description="Nucleophile" evidence="4 5">
    <location>
        <position position="67"/>
    </location>
</feature>
<dbReference type="HAMAP" id="MF_00171">
    <property type="entry name" value="TruA"/>
    <property type="match status" value="1"/>
</dbReference>
<evidence type="ECO:0000256" key="4">
    <source>
        <dbReference type="HAMAP-Rule" id="MF_00171"/>
    </source>
</evidence>
<feature type="binding site" evidence="4 6">
    <location>
        <position position="143"/>
    </location>
    <ligand>
        <name>substrate</name>
    </ligand>
</feature>
<evidence type="ECO:0000256" key="6">
    <source>
        <dbReference type="PIRSR" id="PIRSR001430-2"/>
    </source>
</evidence>
<accession>A0A0B4CWF5</accession>